<dbReference type="InterPro" id="IPR018490">
    <property type="entry name" value="cNMP-bd_dom_sf"/>
</dbReference>
<dbReference type="eggNOG" id="COG0664">
    <property type="taxonomic scope" value="Bacteria"/>
</dbReference>
<organism evidence="2 3">
    <name type="scientific">Megalodesulfovibrio gigas (strain ATCC 19364 / DSM 1382 / NCIMB 9332 / VKM B-1759)</name>
    <name type="common">Desulfovibrio gigas</name>
    <dbReference type="NCBI Taxonomy" id="1121448"/>
    <lineage>
        <taxon>Bacteria</taxon>
        <taxon>Pseudomonadati</taxon>
        <taxon>Thermodesulfobacteriota</taxon>
        <taxon>Desulfovibrionia</taxon>
        <taxon>Desulfovibrionales</taxon>
        <taxon>Desulfovibrionaceae</taxon>
        <taxon>Megalodesulfovibrio</taxon>
    </lineage>
</organism>
<dbReference type="PATRIC" id="fig|1121448.10.peg.2816"/>
<dbReference type="Proteomes" id="UP000016587">
    <property type="component" value="Chromosome"/>
</dbReference>
<evidence type="ECO:0000259" key="1">
    <source>
        <dbReference type="PROSITE" id="PS50042"/>
    </source>
</evidence>
<dbReference type="PROSITE" id="PS50042">
    <property type="entry name" value="CNMP_BINDING_3"/>
    <property type="match status" value="1"/>
</dbReference>
<dbReference type="HOGENOM" id="CLU_075053_15_2_7"/>
<keyword evidence="3" id="KW-1185">Reference proteome</keyword>
<gene>
    <name evidence="2" type="ORF">DGI_2853</name>
</gene>
<dbReference type="InterPro" id="IPR014710">
    <property type="entry name" value="RmlC-like_jellyroll"/>
</dbReference>
<dbReference type="OrthoDB" id="5506583at2"/>
<dbReference type="EMBL" id="CP006585">
    <property type="protein sequence ID" value="AGW14581.1"/>
    <property type="molecule type" value="Genomic_DNA"/>
</dbReference>
<dbReference type="Pfam" id="PF00027">
    <property type="entry name" value="cNMP_binding"/>
    <property type="match status" value="1"/>
</dbReference>
<dbReference type="Gene3D" id="2.60.120.10">
    <property type="entry name" value="Jelly Rolls"/>
    <property type="match status" value="1"/>
</dbReference>
<evidence type="ECO:0000313" key="2">
    <source>
        <dbReference type="EMBL" id="AGW14581.1"/>
    </source>
</evidence>
<sequence>MPAPITVDLLRIPMLRSVGVEMLSRLVPISEMRRSGDGERIYAMGEPAHHFFICHRGEVLSEQAIARDITATVSVITPGSCFGWPALLPNGIYRSDAVSQGETECIAIEAASLRQLMDTDHEFGYTLYKAMCGSLVERLFTRTDQLLQLVSLHPDLRAAITREE</sequence>
<reference evidence="3" key="2">
    <citation type="submission" date="2013-07" db="EMBL/GenBank/DDBJ databases">
        <authorList>
            <person name="Morais-Silva F.O."/>
            <person name="Rezende A.M."/>
            <person name="Pimentel C."/>
            <person name="Resende D.M."/>
            <person name="Santos C.I."/>
            <person name="Clemente C."/>
            <person name="de Oliveira L.M."/>
            <person name="da Silva S.M."/>
            <person name="Costa D.A."/>
            <person name="Varela-Raposo A."/>
            <person name="Horacio E.C.A."/>
            <person name="Matos M."/>
            <person name="Flores O."/>
            <person name="Ruiz J.C."/>
            <person name="Rodrigues-Pousada C."/>
        </authorList>
    </citation>
    <scope>NUCLEOTIDE SEQUENCE [LARGE SCALE GENOMIC DNA]</scope>
    <source>
        <strain evidence="3">ATCC 19364 / DSM 1382 / NCIMB 9332 / VKM B-1759</strain>
    </source>
</reference>
<dbReference type="InterPro" id="IPR000595">
    <property type="entry name" value="cNMP-bd_dom"/>
</dbReference>
<name>T2GEP8_MEGG1</name>
<evidence type="ECO:0000313" key="3">
    <source>
        <dbReference type="Proteomes" id="UP000016587"/>
    </source>
</evidence>
<dbReference type="CDD" id="cd00038">
    <property type="entry name" value="CAP_ED"/>
    <property type="match status" value="1"/>
</dbReference>
<reference evidence="2 3" key="1">
    <citation type="journal article" date="2013" name="J. Bacteriol.">
        <title>Roles of HynAB and Ech, the only two hydrogenases found in the model sulfate reducer Desulfovibrio gigas.</title>
        <authorList>
            <person name="Morais-Silva F.O."/>
            <person name="Santos C.I."/>
            <person name="Rodrigues R."/>
            <person name="Pereira I.A."/>
            <person name="Rodrigues-Pousada C."/>
        </authorList>
    </citation>
    <scope>NUCLEOTIDE SEQUENCE [LARGE SCALE GENOMIC DNA]</scope>
    <source>
        <strain evidence="3">ATCC 19364 / DSM 1382 / NCIMB 9332 / VKM B-1759</strain>
    </source>
</reference>
<proteinExistence type="predicted"/>
<dbReference type="AlphaFoldDB" id="T2GEP8"/>
<dbReference type="STRING" id="1121448.DGI_2853"/>
<dbReference type="KEGG" id="dgg:DGI_2853"/>
<feature type="domain" description="Cyclic nucleotide-binding" evidence="1">
    <location>
        <begin position="14"/>
        <end position="117"/>
    </location>
</feature>
<accession>T2GEP8</accession>
<dbReference type="SUPFAM" id="SSF51206">
    <property type="entry name" value="cAMP-binding domain-like"/>
    <property type="match status" value="1"/>
</dbReference>
<dbReference type="RefSeq" id="WP_021761623.1">
    <property type="nucleotide sequence ID" value="NC_022444.1"/>
</dbReference>
<protein>
    <submittedName>
        <fullName evidence="2">Putative PAS domain S-box protein</fullName>
    </submittedName>
</protein>